<evidence type="ECO:0000256" key="2">
    <source>
        <dbReference type="ARBA" id="ARBA00023002"/>
    </source>
</evidence>
<dbReference type="RefSeq" id="XP_056500298.1">
    <property type="nucleotide sequence ID" value="XM_056645060.1"/>
</dbReference>
<dbReference type="CDD" id="cd05233">
    <property type="entry name" value="SDR_c"/>
    <property type="match status" value="1"/>
</dbReference>
<reference evidence="3" key="1">
    <citation type="submission" date="2022-11" db="EMBL/GenBank/DDBJ databases">
        <authorList>
            <person name="Petersen C."/>
        </authorList>
    </citation>
    <scope>NUCLEOTIDE SEQUENCE</scope>
    <source>
        <strain evidence="3">IBT 23319</strain>
    </source>
</reference>
<keyword evidence="2" id="KW-0560">Oxidoreductase</keyword>
<dbReference type="PANTHER" id="PTHR43669:SF4">
    <property type="entry name" value="SHORT-CHAIN DEHYDROGENASE"/>
    <property type="match status" value="1"/>
</dbReference>
<organism evidence="3 4">
    <name type="scientific">Penicillium citrinum</name>
    <dbReference type="NCBI Taxonomy" id="5077"/>
    <lineage>
        <taxon>Eukaryota</taxon>
        <taxon>Fungi</taxon>
        <taxon>Dikarya</taxon>
        <taxon>Ascomycota</taxon>
        <taxon>Pezizomycotina</taxon>
        <taxon>Eurotiomycetes</taxon>
        <taxon>Eurotiomycetidae</taxon>
        <taxon>Eurotiales</taxon>
        <taxon>Aspergillaceae</taxon>
        <taxon>Penicillium</taxon>
    </lineage>
</organism>
<dbReference type="GeneID" id="81384227"/>
<dbReference type="InterPro" id="IPR036291">
    <property type="entry name" value="NAD(P)-bd_dom_sf"/>
</dbReference>
<dbReference type="OrthoDB" id="5336600at2759"/>
<dbReference type="InterPro" id="IPR002347">
    <property type="entry name" value="SDR_fam"/>
</dbReference>
<accession>A0A9W9NXF9</accession>
<dbReference type="Proteomes" id="UP001147733">
    <property type="component" value="Unassembled WGS sequence"/>
</dbReference>
<dbReference type="EMBL" id="JAPQKT010000005">
    <property type="protein sequence ID" value="KAJ5231554.1"/>
    <property type="molecule type" value="Genomic_DNA"/>
</dbReference>
<gene>
    <name evidence="3" type="ORF">N7469_006142</name>
</gene>
<protein>
    <recommendedName>
        <fullName evidence="5">NAD(P)-binding protein</fullName>
    </recommendedName>
</protein>
<comment type="similarity">
    <text evidence="1">Belongs to the short-chain dehydrogenases/reductases (SDR) family.</text>
</comment>
<sequence length="232" mass="25301">MSNLSKVLLLFGAGPGVGRGITQVFTSQGYRVALASRKPNAELEVDGVNRVHIPCDLSDPSSVTAVFAKTKELLGIPSVVVYNAYAANPINYQDPFSVSVEEFNLHLNVNTTSVYAAAFQARDCFAELPASAPRTFIYTGNMLNNGPQVPLLTLGVGKTAAAHLIEYLATSLPFTGFKFYYADQRKYDGSPMYRGLDGEAHGKFYLELAEGEVSQGLWYQTFVKGIGYKKFD</sequence>
<keyword evidence="4" id="KW-1185">Reference proteome</keyword>
<dbReference type="SUPFAM" id="SSF51735">
    <property type="entry name" value="NAD(P)-binding Rossmann-fold domains"/>
    <property type="match status" value="1"/>
</dbReference>
<dbReference type="PANTHER" id="PTHR43669">
    <property type="entry name" value="5-KETO-D-GLUCONATE 5-REDUCTASE"/>
    <property type="match status" value="1"/>
</dbReference>
<comment type="caution">
    <text evidence="3">The sequence shown here is derived from an EMBL/GenBank/DDBJ whole genome shotgun (WGS) entry which is preliminary data.</text>
</comment>
<proteinExistence type="inferred from homology"/>
<dbReference type="GO" id="GO:0016491">
    <property type="term" value="F:oxidoreductase activity"/>
    <property type="evidence" value="ECO:0007669"/>
    <property type="project" value="UniProtKB-KW"/>
</dbReference>
<evidence type="ECO:0000313" key="3">
    <source>
        <dbReference type="EMBL" id="KAJ5231554.1"/>
    </source>
</evidence>
<evidence type="ECO:0000256" key="1">
    <source>
        <dbReference type="ARBA" id="ARBA00006484"/>
    </source>
</evidence>
<evidence type="ECO:0000313" key="4">
    <source>
        <dbReference type="Proteomes" id="UP001147733"/>
    </source>
</evidence>
<dbReference type="AlphaFoldDB" id="A0A9W9NXF9"/>
<dbReference type="Gene3D" id="3.40.50.720">
    <property type="entry name" value="NAD(P)-binding Rossmann-like Domain"/>
    <property type="match status" value="1"/>
</dbReference>
<dbReference type="Pfam" id="PF13561">
    <property type="entry name" value="adh_short_C2"/>
    <property type="match status" value="1"/>
</dbReference>
<name>A0A9W9NXF9_PENCI</name>
<reference evidence="3" key="2">
    <citation type="journal article" date="2023" name="IMA Fungus">
        <title>Comparative genomic study of the Penicillium genus elucidates a diverse pangenome and 15 lateral gene transfer events.</title>
        <authorList>
            <person name="Petersen C."/>
            <person name="Sorensen T."/>
            <person name="Nielsen M.R."/>
            <person name="Sondergaard T.E."/>
            <person name="Sorensen J.L."/>
            <person name="Fitzpatrick D.A."/>
            <person name="Frisvad J.C."/>
            <person name="Nielsen K.L."/>
        </authorList>
    </citation>
    <scope>NUCLEOTIDE SEQUENCE</scope>
    <source>
        <strain evidence="3">IBT 23319</strain>
    </source>
</reference>
<evidence type="ECO:0008006" key="5">
    <source>
        <dbReference type="Google" id="ProtNLM"/>
    </source>
</evidence>